<sequence>MTAWSGPDAAERQEALRALLARPLLTRTHRPYELALVRRHDTALRTWCETQLGWRLHVDRDHARLYKIPAPGPRHPADAPTGRQAALYCMTLAALDDCDEQTVITELAQRITVSTTAEPAVRTFDATQYRDRADLVAAIRLLCHHRVLTPEERAENASYERDYIAGTGNALYRVHHATARLLLASPTAPSQAPGPDALLDAETPATPETAQHHLRHRLLRRLVDDPALYLDDLTPDEHTYYLQHRRDLITTVENALDTRVETRAEGSAVIDDTLTDLPFPHGSTRPYAALALADALWHEEASHPRRRAIPHTRALELSQTIADHLLHVVKNINNRPVTAATVLDEAQNYLARLRLIDVLPTGIRLLPALARYRSTTAPARLDAEHGLLYGIAPSTAHEDRRDH</sequence>
<proteinExistence type="predicted"/>
<keyword evidence="2" id="KW-1185">Reference proteome</keyword>
<organism evidence="1 2">
    <name type="scientific">Streptomyces tsukubensis</name>
    <dbReference type="NCBI Taxonomy" id="83656"/>
    <lineage>
        <taxon>Bacteria</taxon>
        <taxon>Bacillati</taxon>
        <taxon>Actinomycetota</taxon>
        <taxon>Actinomycetes</taxon>
        <taxon>Kitasatosporales</taxon>
        <taxon>Streptomycetaceae</taxon>
        <taxon>Streptomyces</taxon>
    </lineage>
</organism>
<dbReference type="STRING" id="83656.B1H18_13390"/>
<dbReference type="NCBIfam" id="TIGR02678">
    <property type="entry name" value="TIGR02678 family protein"/>
    <property type="match status" value="1"/>
</dbReference>
<protein>
    <submittedName>
        <fullName evidence="1">TIGR02678 family protein</fullName>
    </submittedName>
</protein>
<dbReference type="AlphaFoldDB" id="A0A1V4AAU2"/>
<dbReference type="RefSeq" id="WP_077967951.1">
    <property type="nucleotide sequence ID" value="NZ_CP045178.1"/>
</dbReference>
<accession>A0A1V4AAU2</accession>
<dbReference type="EMBL" id="MVFC01000008">
    <property type="protein sequence ID" value="OON80157.1"/>
    <property type="molecule type" value="Genomic_DNA"/>
</dbReference>
<dbReference type="Proteomes" id="UP000190539">
    <property type="component" value="Unassembled WGS sequence"/>
</dbReference>
<dbReference type="Pfam" id="PF09661">
    <property type="entry name" value="DUF2398"/>
    <property type="match status" value="1"/>
</dbReference>
<gene>
    <name evidence="1" type="ORF">B1H18_13390</name>
</gene>
<name>A0A1V4AAU2_9ACTN</name>
<dbReference type="OrthoDB" id="188354at2"/>
<dbReference type="InterPro" id="IPR013494">
    <property type="entry name" value="CHP02678"/>
</dbReference>
<comment type="caution">
    <text evidence="1">The sequence shown here is derived from an EMBL/GenBank/DDBJ whole genome shotgun (WGS) entry which is preliminary data.</text>
</comment>
<evidence type="ECO:0000313" key="2">
    <source>
        <dbReference type="Proteomes" id="UP000190539"/>
    </source>
</evidence>
<evidence type="ECO:0000313" key="1">
    <source>
        <dbReference type="EMBL" id="OON80157.1"/>
    </source>
</evidence>
<reference evidence="1 2" key="1">
    <citation type="submission" date="2017-02" db="EMBL/GenBank/DDBJ databases">
        <title>Draft Genome Sequence of Streptomyces tsukubaensis F601, a Producer of the immunosuppressant tacrolimus FK506.</title>
        <authorList>
            <person name="Zong G."/>
            <person name="Zhong C."/>
            <person name="Fu J."/>
            <person name="Qin R."/>
            <person name="Cao G."/>
        </authorList>
    </citation>
    <scope>NUCLEOTIDE SEQUENCE [LARGE SCALE GENOMIC DNA]</scope>
    <source>
        <strain evidence="1 2">F601</strain>
    </source>
</reference>